<accession>A0A5B6UWR6</accession>
<proteinExistence type="predicted"/>
<comment type="caution">
    <text evidence="1">The sequence shown here is derived from an EMBL/GenBank/DDBJ whole genome shotgun (WGS) entry which is preliminary data.</text>
</comment>
<sequence>MSGTPPHIGVIRWMDSCSPIWCDWLDEDDLDSANGDLHGGYRSLESSGRRLRDSYIAYQPYRGTDQNTKRKKDKEIKGKNMFTCCSFTNYFYTNNVSKVSKGDIGLSQD</sequence>
<evidence type="ECO:0000313" key="2">
    <source>
        <dbReference type="Proteomes" id="UP000325315"/>
    </source>
</evidence>
<dbReference type="Proteomes" id="UP000325315">
    <property type="component" value="Unassembled WGS sequence"/>
</dbReference>
<reference evidence="1" key="1">
    <citation type="submission" date="2019-08" db="EMBL/GenBank/DDBJ databases">
        <authorList>
            <person name="Liu F."/>
        </authorList>
    </citation>
    <scope>NUCLEOTIDE SEQUENCE [LARGE SCALE GENOMIC DNA]</scope>
    <source>
        <strain evidence="1">PA1801</strain>
        <tissue evidence="1">Leaf</tissue>
    </source>
</reference>
<protein>
    <submittedName>
        <fullName evidence="1">Uncharacterized protein</fullName>
    </submittedName>
</protein>
<evidence type="ECO:0000313" key="1">
    <source>
        <dbReference type="EMBL" id="KAA3461076.1"/>
    </source>
</evidence>
<organism evidence="1 2">
    <name type="scientific">Gossypium australe</name>
    <dbReference type="NCBI Taxonomy" id="47621"/>
    <lineage>
        <taxon>Eukaryota</taxon>
        <taxon>Viridiplantae</taxon>
        <taxon>Streptophyta</taxon>
        <taxon>Embryophyta</taxon>
        <taxon>Tracheophyta</taxon>
        <taxon>Spermatophyta</taxon>
        <taxon>Magnoliopsida</taxon>
        <taxon>eudicotyledons</taxon>
        <taxon>Gunneridae</taxon>
        <taxon>Pentapetalae</taxon>
        <taxon>rosids</taxon>
        <taxon>malvids</taxon>
        <taxon>Malvales</taxon>
        <taxon>Malvaceae</taxon>
        <taxon>Malvoideae</taxon>
        <taxon>Gossypium</taxon>
    </lineage>
</organism>
<name>A0A5B6UWR6_9ROSI</name>
<gene>
    <name evidence="1" type="ORF">EPI10_027679</name>
</gene>
<dbReference type="AlphaFoldDB" id="A0A5B6UWR6"/>
<dbReference type="EMBL" id="SMMG02000009">
    <property type="protein sequence ID" value="KAA3461076.1"/>
    <property type="molecule type" value="Genomic_DNA"/>
</dbReference>
<keyword evidence="2" id="KW-1185">Reference proteome</keyword>